<evidence type="ECO:0000256" key="1">
    <source>
        <dbReference type="ARBA" id="ARBA00010936"/>
    </source>
</evidence>
<dbReference type="SMART" id="SM01133">
    <property type="entry name" value="DeoC"/>
    <property type="match status" value="1"/>
</dbReference>
<comment type="catalytic activity">
    <reaction evidence="5 7">
        <text>2-deoxy-D-ribose 5-phosphate = D-glyceraldehyde 3-phosphate + acetaldehyde</text>
        <dbReference type="Rhea" id="RHEA:12821"/>
        <dbReference type="ChEBI" id="CHEBI:15343"/>
        <dbReference type="ChEBI" id="CHEBI:59776"/>
        <dbReference type="ChEBI" id="CHEBI:62877"/>
        <dbReference type="EC" id="4.1.2.4"/>
    </reaction>
</comment>
<dbReference type="PANTHER" id="PTHR10889:SF1">
    <property type="entry name" value="DEOXYRIBOSE-PHOSPHATE ALDOLASE"/>
    <property type="match status" value="1"/>
</dbReference>
<accession>A0A212RWW5</accession>
<dbReference type="AlphaFoldDB" id="A0A212RWW5"/>
<dbReference type="GO" id="GO:0016052">
    <property type="term" value="P:carbohydrate catabolic process"/>
    <property type="evidence" value="ECO:0007669"/>
    <property type="project" value="TreeGrafter"/>
</dbReference>
<reference evidence="8 9" key="1">
    <citation type="submission" date="2017-06" db="EMBL/GenBank/DDBJ databases">
        <authorList>
            <person name="Kim H.J."/>
            <person name="Triplett B.A."/>
        </authorList>
    </citation>
    <scope>NUCLEOTIDE SEQUENCE [LARGE SCALE GENOMIC DNA]</scope>
    <source>
        <strain evidence="8 9">B29T1</strain>
    </source>
</reference>
<evidence type="ECO:0000256" key="5">
    <source>
        <dbReference type="ARBA" id="ARBA00048791"/>
    </source>
</evidence>
<dbReference type="PIRSF" id="PIRSF001357">
    <property type="entry name" value="DeoC"/>
    <property type="match status" value="1"/>
</dbReference>
<feature type="active site" description="Schiff-base intermediate with acetaldehyde" evidence="7">
    <location>
        <position position="158"/>
    </location>
</feature>
<dbReference type="Gene3D" id="3.20.20.70">
    <property type="entry name" value="Aldolase class I"/>
    <property type="match status" value="1"/>
</dbReference>
<dbReference type="SUPFAM" id="SSF51569">
    <property type="entry name" value="Aldolase"/>
    <property type="match status" value="1"/>
</dbReference>
<evidence type="ECO:0000256" key="2">
    <source>
        <dbReference type="ARBA" id="ARBA00022490"/>
    </source>
</evidence>
<dbReference type="GO" id="GO:0005737">
    <property type="term" value="C:cytoplasm"/>
    <property type="evidence" value="ECO:0007669"/>
    <property type="project" value="UniProtKB-SubCell"/>
</dbReference>
<evidence type="ECO:0000256" key="7">
    <source>
        <dbReference type="HAMAP-Rule" id="MF_00114"/>
    </source>
</evidence>
<feature type="active site" description="Proton donor/acceptor" evidence="7">
    <location>
        <position position="187"/>
    </location>
</feature>
<comment type="subcellular location">
    <subcellularLocation>
        <location evidence="7">Cytoplasm</location>
    </subcellularLocation>
</comment>
<evidence type="ECO:0000256" key="6">
    <source>
        <dbReference type="ARBA" id="ARBA00056337"/>
    </source>
</evidence>
<dbReference type="GO" id="GO:0009264">
    <property type="term" value="P:deoxyribonucleotide catabolic process"/>
    <property type="evidence" value="ECO:0007669"/>
    <property type="project" value="UniProtKB-UniRule"/>
</dbReference>
<dbReference type="InterPro" id="IPR013785">
    <property type="entry name" value="Aldolase_TIM"/>
</dbReference>
<evidence type="ECO:0000313" key="8">
    <source>
        <dbReference type="EMBL" id="SNB77247.1"/>
    </source>
</evidence>
<protein>
    <recommendedName>
        <fullName evidence="7">Deoxyribose-phosphate aldolase</fullName>
        <shortName evidence="7">DERA</shortName>
        <ecNumber evidence="7">4.1.2.4</ecNumber>
    </recommendedName>
    <alternativeName>
        <fullName evidence="7">2-deoxy-D-ribose 5-phosphate aldolase</fullName>
    </alternativeName>
    <alternativeName>
        <fullName evidence="7">Phosphodeoxyriboaldolase</fullName>
        <shortName evidence="7">Deoxyriboaldolase</shortName>
    </alternativeName>
</protein>
<dbReference type="HAMAP" id="MF_00114">
    <property type="entry name" value="DeoC_type1"/>
    <property type="match status" value="1"/>
</dbReference>
<dbReference type="NCBIfam" id="TIGR00126">
    <property type="entry name" value="deoC"/>
    <property type="match status" value="1"/>
</dbReference>
<dbReference type="Pfam" id="PF01791">
    <property type="entry name" value="DeoC"/>
    <property type="match status" value="1"/>
</dbReference>
<comment type="pathway">
    <text evidence="7">Carbohydrate degradation; 2-deoxy-D-ribose 1-phosphate degradation; D-glyceraldehyde 3-phosphate and acetaldehyde from 2-deoxy-alpha-D-ribose 1-phosphate: step 2/2.</text>
</comment>
<dbReference type="InterPro" id="IPR011343">
    <property type="entry name" value="DeoC"/>
</dbReference>
<evidence type="ECO:0000256" key="3">
    <source>
        <dbReference type="ARBA" id="ARBA00023239"/>
    </source>
</evidence>
<dbReference type="UniPathway" id="UPA00002">
    <property type="reaction ID" value="UER00468"/>
</dbReference>
<evidence type="ECO:0000313" key="9">
    <source>
        <dbReference type="Proteomes" id="UP000197065"/>
    </source>
</evidence>
<dbReference type="CDD" id="cd00959">
    <property type="entry name" value="DeoC"/>
    <property type="match status" value="1"/>
</dbReference>
<evidence type="ECO:0000256" key="4">
    <source>
        <dbReference type="ARBA" id="ARBA00023270"/>
    </source>
</evidence>
<keyword evidence="9" id="KW-1185">Reference proteome</keyword>
<organism evidence="8 9">
    <name type="scientific">Arboricoccus pini</name>
    <dbReference type="NCBI Taxonomy" id="1963835"/>
    <lineage>
        <taxon>Bacteria</taxon>
        <taxon>Pseudomonadati</taxon>
        <taxon>Pseudomonadota</taxon>
        <taxon>Alphaproteobacteria</taxon>
        <taxon>Geminicoccales</taxon>
        <taxon>Geminicoccaceae</taxon>
        <taxon>Arboricoccus</taxon>
    </lineage>
</organism>
<feature type="active site" description="Proton donor/acceptor" evidence="7">
    <location>
        <position position="96"/>
    </location>
</feature>
<dbReference type="EMBL" id="FYEH01000016">
    <property type="protein sequence ID" value="SNB77247.1"/>
    <property type="molecule type" value="Genomic_DNA"/>
</dbReference>
<dbReference type="FunFam" id="3.20.20.70:FF:000044">
    <property type="entry name" value="Deoxyribose-phosphate aldolase"/>
    <property type="match status" value="1"/>
</dbReference>
<name>A0A212RWW5_9PROT</name>
<dbReference type="PANTHER" id="PTHR10889">
    <property type="entry name" value="DEOXYRIBOSE-PHOSPHATE ALDOLASE"/>
    <property type="match status" value="1"/>
</dbReference>
<dbReference type="GO" id="GO:0004139">
    <property type="term" value="F:deoxyribose-phosphate aldolase activity"/>
    <property type="evidence" value="ECO:0007669"/>
    <property type="project" value="UniProtKB-UniRule"/>
</dbReference>
<dbReference type="GO" id="GO:0006018">
    <property type="term" value="P:2-deoxyribose 1-phosphate catabolic process"/>
    <property type="evidence" value="ECO:0007669"/>
    <property type="project" value="UniProtKB-UniRule"/>
</dbReference>
<comment type="similarity">
    <text evidence="1 7">Belongs to the DeoC/FbaB aldolase family. DeoC type 1 subfamily.</text>
</comment>
<sequence length="228" mass="22902">MSAQLKAGEIAAYIDHTILKPEARTEEVLAYCAEARQHGFKSVCVNGVHVAGVAKALAGSEVLTCAVIGFPLGASGAAQKALEASRAVADGAAEIDMVIDIGALKDGRLDDLKADIDTVRAAVPQAVLKVIIETCLLTDDEKRAACLAAKAAGADFVKTSTGFSKAGATVADIALMRATVGPSMGVKASGGVRTLEDAKAMIAAGATRIGASASVAIVTATSAAASDY</sequence>
<dbReference type="InterPro" id="IPR002915">
    <property type="entry name" value="DeoC/FbaB/LacD_aldolase"/>
</dbReference>
<gene>
    <name evidence="7" type="primary">deoC</name>
    <name evidence="8" type="ORF">SAMN07250955_11648</name>
</gene>
<keyword evidence="2 7" id="KW-0963">Cytoplasm</keyword>
<keyword evidence="3 7" id="KW-0456">Lyase</keyword>
<dbReference type="InterPro" id="IPR028581">
    <property type="entry name" value="DeoC_typeI"/>
</dbReference>
<dbReference type="RefSeq" id="WP_088562715.1">
    <property type="nucleotide sequence ID" value="NZ_FYEH01000016.1"/>
</dbReference>
<comment type="function">
    <text evidence="6 7">Catalyzes a reversible aldol reaction between acetaldehyde and D-glyceraldehyde 3-phosphate to generate 2-deoxy-D-ribose 5-phosphate.</text>
</comment>
<dbReference type="OrthoDB" id="6579831at2"/>
<keyword evidence="4 7" id="KW-0704">Schiff base</keyword>
<dbReference type="EC" id="4.1.2.4" evidence="7"/>
<proteinExistence type="inferred from homology"/>
<dbReference type="Proteomes" id="UP000197065">
    <property type="component" value="Unassembled WGS sequence"/>
</dbReference>